<evidence type="ECO:0000256" key="8">
    <source>
        <dbReference type="SAM" id="MobiDB-lite"/>
    </source>
</evidence>
<protein>
    <submittedName>
        <fullName evidence="12">Variant surface glycoprotein 335</fullName>
    </submittedName>
</protein>
<proteinExistence type="predicted"/>
<dbReference type="SMR" id="M4SWU7"/>
<dbReference type="VEuPathDB" id="TriTrypDB:Tb1125.3.370"/>
<evidence type="ECO:0000256" key="7">
    <source>
        <dbReference type="ARBA" id="ARBA00023288"/>
    </source>
</evidence>
<feature type="domain" description="Trypanosome variant surface glycoprotein C-terminal" evidence="11">
    <location>
        <begin position="430"/>
        <end position="528"/>
    </location>
</feature>
<dbReference type="SUPFAM" id="SSF58087">
    <property type="entry name" value="Variant surface glycoprotein (N-terminal domain)"/>
    <property type="match status" value="1"/>
</dbReference>
<dbReference type="Gene3D" id="1.10.470.10">
    <property type="entry name" value="Variant Surface Glycoprotein, subunit A, domain 2"/>
    <property type="match status" value="1"/>
</dbReference>
<feature type="chain" id="PRO_5004057487" evidence="9">
    <location>
        <begin position="29"/>
        <end position="531"/>
    </location>
</feature>
<evidence type="ECO:0000259" key="11">
    <source>
        <dbReference type="Pfam" id="PF10659"/>
    </source>
</evidence>
<dbReference type="Pfam" id="PF00913">
    <property type="entry name" value="Trypan_glycop"/>
    <property type="match status" value="1"/>
</dbReference>
<dbReference type="Gene3D" id="3.90.150.10">
    <property type="entry name" value="Variant Surface Glycoprotein, subunit A domain 1"/>
    <property type="match status" value="1"/>
</dbReference>
<reference evidence="12" key="1">
    <citation type="submission" date="2013-02" db="EMBL/GenBank/DDBJ databases">
        <authorList>
            <person name="Cross G.A.M."/>
            <person name="Kim H.-S."/>
            <person name="Wickstead B."/>
        </authorList>
    </citation>
    <scope>NUCLEOTIDE SEQUENCE</scope>
    <source>
        <strain evidence="12">Lister 427</strain>
    </source>
</reference>
<feature type="compositionally biased region" description="Basic and acidic residues" evidence="8">
    <location>
        <begin position="482"/>
        <end position="494"/>
    </location>
</feature>
<keyword evidence="4" id="KW-0336">GPI-anchor</keyword>
<feature type="domain" description="Trypanosome variant surface glycoprotein A-type N-terminal" evidence="10">
    <location>
        <begin position="16"/>
        <end position="394"/>
    </location>
</feature>
<evidence type="ECO:0000256" key="4">
    <source>
        <dbReference type="ARBA" id="ARBA00022622"/>
    </source>
</evidence>
<dbReference type="InterPro" id="IPR001812">
    <property type="entry name" value="Trypano_VSG_A_N_dom"/>
</dbReference>
<comment type="subcellular location">
    <subcellularLocation>
        <location evidence="2">Cell membrane</location>
        <topology evidence="2">Lipid-anchor</topology>
        <topology evidence="2">GPI-anchor</topology>
    </subcellularLocation>
</comment>
<comment type="function">
    <text evidence="1">VSG forms a coat on the surface of the parasite. The trypanosome evades the immune response of the host by expressing a series of antigenically distinct VSGs from an estimated 1000 VSG genes.</text>
</comment>
<feature type="region of interest" description="Disordered" evidence="8">
    <location>
        <begin position="469"/>
        <end position="494"/>
    </location>
</feature>
<dbReference type="GO" id="GO:0098552">
    <property type="term" value="C:side of membrane"/>
    <property type="evidence" value="ECO:0007669"/>
    <property type="project" value="UniProtKB-KW"/>
</dbReference>
<sequence length="531" mass="56920">MTNSTPMLAQWTALLMLTLLGAADKATANEKGAIKHAHWSPLCKLSADMQAIYNKAAKLSKQIHQQQKEAFTEQLKIMTAAAMLNTAEAAAVAAAYLAKTAADRADLVRNADSCSAAATNAAARAGYLHSRIGEFLEIMAAAQTSTNVGCLSKGSGSDETSASEAPGSLLATCKIVPEETGTDLREPTQITENGFPDLKENQGLQSTLLGGSSSGRDCILVSNSATDIVGSGGINYPIPYAGGYFKKGPTNAAQTAAAIDALTPADEAANKKPSVRAYVELWKAYKELKRCEGMYANSPPEPKASGIKGFSDAKTAIKNIFYDTDGAYEENAADKPTKDMAEKLFKDGKDNFPQKLLDTRDNTNLAKPAAKGATDKKLAQLKDPIELQQALMYYNIRNKENLNKKLKEAEEQLAKTKMGDSGAAAAEDACNKLEGQEKCNNDPKCSYETETDGTKKCKFNQTKAKANNVPVAQAQTAGGTEPKTDKCKDKKKDDCKSLDCKWEGETCKDFSILVNKQFALMVSAFLSFMPL</sequence>
<name>M4SWU7_9TRYP</name>
<keyword evidence="9" id="KW-0732">Signal</keyword>
<keyword evidence="6" id="KW-0325">Glycoprotein</keyword>
<dbReference type="EMBL" id="KC613482">
    <property type="protein sequence ID" value="AGH60913.1"/>
    <property type="molecule type" value="Genomic_DNA"/>
</dbReference>
<evidence type="ECO:0000313" key="12">
    <source>
        <dbReference type="EMBL" id="AGH60913.1"/>
    </source>
</evidence>
<evidence type="ECO:0000256" key="1">
    <source>
        <dbReference type="ARBA" id="ARBA00002523"/>
    </source>
</evidence>
<dbReference type="InterPro" id="IPR019609">
    <property type="entry name" value="Variant_surf_glycoprt_trypan_C"/>
</dbReference>
<evidence type="ECO:0000256" key="6">
    <source>
        <dbReference type="ARBA" id="ARBA00023180"/>
    </source>
</evidence>
<dbReference type="VEuPathDB" id="TriTrypDB:Tb927.3.370"/>
<dbReference type="GO" id="GO:0042783">
    <property type="term" value="P:symbiont-mediated evasion of host immune response"/>
    <property type="evidence" value="ECO:0007669"/>
    <property type="project" value="InterPro"/>
</dbReference>
<dbReference type="Gene3D" id="3.30.1680.30">
    <property type="match status" value="1"/>
</dbReference>
<dbReference type="AlphaFoldDB" id="M4SWU7"/>
<keyword evidence="5" id="KW-0472">Membrane</keyword>
<evidence type="ECO:0000256" key="9">
    <source>
        <dbReference type="SAM" id="SignalP"/>
    </source>
</evidence>
<dbReference type="VEuPathDB" id="TriTrypDB:Tb427_000028200"/>
<keyword evidence="3" id="KW-1003">Cell membrane</keyword>
<evidence type="ECO:0000256" key="5">
    <source>
        <dbReference type="ARBA" id="ARBA00023136"/>
    </source>
</evidence>
<evidence type="ECO:0000259" key="10">
    <source>
        <dbReference type="Pfam" id="PF00913"/>
    </source>
</evidence>
<dbReference type="Gene3D" id="3.30.1680.40">
    <property type="match status" value="1"/>
</dbReference>
<keyword evidence="7" id="KW-0449">Lipoprotein</keyword>
<feature type="signal peptide" evidence="9">
    <location>
        <begin position="1"/>
        <end position="28"/>
    </location>
</feature>
<evidence type="ECO:0000256" key="3">
    <source>
        <dbReference type="ARBA" id="ARBA00022475"/>
    </source>
</evidence>
<organism evidence="12">
    <name type="scientific">Trypanosoma brucei</name>
    <dbReference type="NCBI Taxonomy" id="5691"/>
    <lineage>
        <taxon>Eukaryota</taxon>
        <taxon>Discoba</taxon>
        <taxon>Euglenozoa</taxon>
        <taxon>Kinetoplastea</taxon>
        <taxon>Metakinetoplastina</taxon>
        <taxon>Trypanosomatida</taxon>
        <taxon>Trypanosomatidae</taxon>
        <taxon>Trypanosoma</taxon>
    </lineage>
</organism>
<accession>M4SWU7</accession>
<reference evidence="12" key="2">
    <citation type="journal article" date="2014" name="Mol. Biochem. Parasitol.">
        <title>Capturing the variant surface glycoprotein repertoire (the VSGnome) of Trypanosoma brucei Lister 427.</title>
        <authorList>
            <person name="Cross G.A."/>
            <person name="Kim H.S."/>
            <person name="Wickstead B."/>
        </authorList>
    </citation>
    <scope>NUCLEOTIDE SEQUENCE</scope>
    <source>
        <strain evidence="12">Lister 427</strain>
    </source>
</reference>
<dbReference type="Pfam" id="PF10659">
    <property type="entry name" value="Trypan_glycop_C"/>
    <property type="match status" value="1"/>
</dbReference>
<dbReference type="GO" id="GO:0005886">
    <property type="term" value="C:plasma membrane"/>
    <property type="evidence" value="ECO:0007669"/>
    <property type="project" value="UniProtKB-SubCell"/>
</dbReference>
<evidence type="ECO:0000256" key="2">
    <source>
        <dbReference type="ARBA" id="ARBA00004609"/>
    </source>
</evidence>